<proteinExistence type="predicted"/>
<comment type="caution">
    <text evidence="1">The sequence shown here is derived from an EMBL/GenBank/DDBJ whole genome shotgun (WGS) entry which is preliminary data.</text>
</comment>
<organism evidence="1 2">
    <name type="scientific">Jingyaoa shaoxingensis</name>
    <dbReference type="NCBI Taxonomy" id="2763671"/>
    <lineage>
        <taxon>Bacteria</taxon>
        <taxon>Bacillati</taxon>
        <taxon>Bacillota</taxon>
        <taxon>Clostridia</taxon>
        <taxon>Lachnospirales</taxon>
        <taxon>Lachnospiraceae</taxon>
        <taxon>Jingyaoa</taxon>
    </lineage>
</organism>
<dbReference type="EMBL" id="JACRSZ010000008">
    <property type="protein sequence ID" value="MBC8573288.1"/>
    <property type="molecule type" value="Genomic_DNA"/>
</dbReference>
<gene>
    <name evidence="1" type="ORF">H8716_09355</name>
</gene>
<evidence type="ECO:0000313" key="2">
    <source>
        <dbReference type="Proteomes" id="UP000657421"/>
    </source>
</evidence>
<dbReference type="Gene3D" id="2.60.120.380">
    <property type="match status" value="1"/>
</dbReference>
<sequence length="576" mass="64496">MYTKAVIGKRKLQMMFLTILMFIGLLAWGVPAAAQTKNIICNEYGKNYSIIFNSEYKKSTTEVVIKNATSGKMKLDITVKTVRTKTYPSDKLEQFSWNDFMVSGKMSGYIVMEPGEEQTIEFLFRSDYAGESSIRVTTSKATVSENGGKTFKSAKKIAVNSEEKGVIRSGDSGGIYQYARYFSFTTKERRQQTISLAGEKGKKVHVSIYRKDDTGMKSPLLTLTSDNAEKRGSVWLNPGTYVIAVGFRKSPGMYASYRFRLGGRNYIPATGVSLTCNTNKLTIDSGITRNPKTFTFTAATIPANSDDKLSNILVGGNIRSDMYEIKGAVKGKNKATFTITYKGYRYTAGNNTIKVKTSNGLQSKGFSVFAKAGTPSVYKYYVYPNQIEFYGVRGSGASGTHGVNVYLKSGNKWIKQKLQSNDSVIVKKLKPNTRYEFKLTEAAKRSDGKWIEGKPLYRSIQTQKNTKPDVKSIKVSNVKEDYSWKWMSYSSTSGKWYKSYYTRYRVTVTLKKKLPANHKMEIDGHLVAGKGNQYTINLSIGGRKKGKSTTLTVQTYSEKGNIYSYGNILKKKIQLK</sequence>
<dbReference type="Proteomes" id="UP000657421">
    <property type="component" value="Unassembled WGS sequence"/>
</dbReference>
<protein>
    <recommendedName>
        <fullName evidence="3">Fibronectin type-III domain-containing protein</fullName>
    </recommendedName>
</protein>
<reference evidence="1 2" key="1">
    <citation type="submission" date="2020-08" db="EMBL/GenBank/DDBJ databases">
        <title>Genome public.</title>
        <authorList>
            <person name="Liu C."/>
            <person name="Sun Q."/>
        </authorList>
    </citation>
    <scope>NUCLEOTIDE SEQUENCE [LARGE SCALE GENOMIC DNA]</scope>
    <source>
        <strain evidence="1 2">NSJ-46</strain>
    </source>
</reference>
<accession>A0ABR7NA67</accession>
<name>A0ABR7NA67_9FIRM</name>
<dbReference type="RefSeq" id="WP_249308408.1">
    <property type="nucleotide sequence ID" value="NZ_JACRSZ010000008.1"/>
</dbReference>
<evidence type="ECO:0008006" key="3">
    <source>
        <dbReference type="Google" id="ProtNLM"/>
    </source>
</evidence>
<evidence type="ECO:0000313" key="1">
    <source>
        <dbReference type="EMBL" id="MBC8573288.1"/>
    </source>
</evidence>
<keyword evidence="2" id="KW-1185">Reference proteome</keyword>